<organism evidence="7 8">
    <name type="scientific">Variovorax humicola</name>
    <dbReference type="NCBI Taxonomy" id="1769758"/>
    <lineage>
        <taxon>Bacteria</taxon>
        <taxon>Pseudomonadati</taxon>
        <taxon>Pseudomonadota</taxon>
        <taxon>Betaproteobacteria</taxon>
        <taxon>Burkholderiales</taxon>
        <taxon>Comamonadaceae</taxon>
        <taxon>Variovorax</taxon>
    </lineage>
</organism>
<evidence type="ECO:0000256" key="2">
    <source>
        <dbReference type="ARBA" id="ARBA00013064"/>
    </source>
</evidence>
<sequence length="145" mass="15879">MMRNILVLCIGNICRSPIAEAMLAREFPQKKVWSAGLGALVGDPADPFSVEVAAAHGLDLSKHRAQQVTSWMCLAADLILVMEQDHKAEIEQRYPPVCGKVFRLGELDKFDIADPHRQPKAAFEAAYADIAGGVAAWAPRLRQLS</sequence>
<accession>A0ABU8W6H5</accession>
<keyword evidence="8" id="KW-1185">Reference proteome</keyword>
<comment type="caution">
    <text evidence="7">The sequence shown here is derived from an EMBL/GenBank/DDBJ whole genome shotgun (WGS) entry which is preliminary data.</text>
</comment>
<evidence type="ECO:0000313" key="7">
    <source>
        <dbReference type="EMBL" id="MEJ8825647.1"/>
    </source>
</evidence>
<dbReference type="InterPro" id="IPR050438">
    <property type="entry name" value="LMW_PTPase"/>
</dbReference>
<evidence type="ECO:0000256" key="1">
    <source>
        <dbReference type="ARBA" id="ARBA00011063"/>
    </source>
</evidence>
<keyword evidence="3 7" id="KW-0378">Hydrolase</keyword>
<dbReference type="CDD" id="cd16343">
    <property type="entry name" value="LMWPTP"/>
    <property type="match status" value="1"/>
</dbReference>
<evidence type="ECO:0000256" key="3">
    <source>
        <dbReference type="ARBA" id="ARBA00022801"/>
    </source>
</evidence>
<dbReference type="InterPro" id="IPR036196">
    <property type="entry name" value="Ptyr_pPase_sf"/>
</dbReference>
<evidence type="ECO:0000313" key="8">
    <source>
        <dbReference type="Proteomes" id="UP001363010"/>
    </source>
</evidence>
<feature type="domain" description="Phosphotyrosine protein phosphatase I" evidence="6">
    <location>
        <begin position="3"/>
        <end position="140"/>
    </location>
</feature>
<comment type="similarity">
    <text evidence="1">Belongs to the low molecular weight phosphotyrosine protein phosphatase family.</text>
</comment>
<gene>
    <name evidence="7" type="ORF">WKW80_27075</name>
</gene>
<name>A0ABU8W6H5_9BURK</name>
<dbReference type="EMBL" id="JBBKZV010000024">
    <property type="protein sequence ID" value="MEJ8825647.1"/>
    <property type="molecule type" value="Genomic_DNA"/>
</dbReference>
<dbReference type="Gene3D" id="3.40.50.2300">
    <property type="match status" value="1"/>
</dbReference>
<evidence type="ECO:0000256" key="5">
    <source>
        <dbReference type="ARBA" id="ARBA00051722"/>
    </source>
</evidence>
<evidence type="ECO:0000259" key="6">
    <source>
        <dbReference type="SMART" id="SM00226"/>
    </source>
</evidence>
<dbReference type="RefSeq" id="WP_340366727.1">
    <property type="nucleotide sequence ID" value="NZ_JBBKZV010000024.1"/>
</dbReference>
<dbReference type="InterPro" id="IPR017867">
    <property type="entry name" value="Tyr_phospatase_low_mol_wt"/>
</dbReference>
<reference evidence="7 8" key="1">
    <citation type="submission" date="2024-03" db="EMBL/GenBank/DDBJ databases">
        <title>Novel species of the genus Variovorax.</title>
        <authorList>
            <person name="Liu Q."/>
            <person name="Xin Y.-H."/>
        </authorList>
    </citation>
    <scope>NUCLEOTIDE SEQUENCE [LARGE SCALE GENOMIC DNA]</scope>
    <source>
        <strain evidence="7 8">KACC 18501</strain>
    </source>
</reference>
<dbReference type="PANTHER" id="PTHR11717:SF31">
    <property type="entry name" value="LOW MOLECULAR WEIGHT PROTEIN-TYROSINE-PHOSPHATASE ETP-RELATED"/>
    <property type="match status" value="1"/>
</dbReference>
<dbReference type="PANTHER" id="PTHR11717">
    <property type="entry name" value="LOW MOLECULAR WEIGHT PROTEIN TYROSINE PHOSPHATASE"/>
    <property type="match status" value="1"/>
</dbReference>
<protein>
    <recommendedName>
        <fullName evidence="2">protein-tyrosine-phosphatase</fullName>
        <ecNumber evidence="2">3.1.3.48</ecNumber>
    </recommendedName>
</protein>
<dbReference type="SMART" id="SM00226">
    <property type="entry name" value="LMWPc"/>
    <property type="match status" value="1"/>
</dbReference>
<dbReference type="EC" id="3.1.3.48" evidence="2"/>
<dbReference type="GO" id="GO:0004725">
    <property type="term" value="F:protein tyrosine phosphatase activity"/>
    <property type="evidence" value="ECO:0007669"/>
    <property type="project" value="UniProtKB-EC"/>
</dbReference>
<dbReference type="InterPro" id="IPR023485">
    <property type="entry name" value="Ptyr_pPase"/>
</dbReference>
<dbReference type="PRINTS" id="PR00719">
    <property type="entry name" value="LMWPTPASE"/>
</dbReference>
<evidence type="ECO:0000256" key="4">
    <source>
        <dbReference type="ARBA" id="ARBA00022912"/>
    </source>
</evidence>
<dbReference type="Pfam" id="PF01451">
    <property type="entry name" value="LMWPc"/>
    <property type="match status" value="1"/>
</dbReference>
<comment type="catalytic activity">
    <reaction evidence="5">
        <text>O-phospho-L-tyrosyl-[protein] + H2O = L-tyrosyl-[protein] + phosphate</text>
        <dbReference type="Rhea" id="RHEA:10684"/>
        <dbReference type="Rhea" id="RHEA-COMP:10136"/>
        <dbReference type="Rhea" id="RHEA-COMP:20101"/>
        <dbReference type="ChEBI" id="CHEBI:15377"/>
        <dbReference type="ChEBI" id="CHEBI:43474"/>
        <dbReference type="ChEBI" id="CHEBI:46858"/>
        <dbReference type="ChEBI" id="CHEBI:61978"/>
        <dbReference type="EC" id="3.1.3.48"/>
    </reaction>
</comment>
<dbReference type="Proteomes" id="UP001363010">
    <property type="component" value="Unassembled WGS sequence"/>
</dbReference>
<proteinExistence type="inferred from homology"/>
<dbReference type="SUPFAM" id="SSF52788">
    <property type="entry name" value="Phosphotyrosine protein phosphatases I"/>
    <property type="match status" value="1"/>
</dbReference>
<keyword evidence="4" id="KW-0904">Protein phosphatase</keyword>